<sequence length="64" mass="6719">MIRVIRPDYAPALGDLRVMGLGDVIVVQPGAAQRKDWSRYQDAIGGAVARGAEVHQTATNGGTA</sequence>
<name>A0A514DEV0_9CAUD</name>
<accession>A0A514DEV0</accession>
<dbReference type="RefSeq" id="YP_010655475.1">
    <property type="nucleotide sequence ID" value="NC_070828.1"/>
</dbReference>
<dbReference type="GeneID" id="77931337"/>
<evidence type="ECO:0000313" key="2">
    <source>
        <dbReference type="Proteomes" id="UP000316735"/>
    </source>
</evidence>
<dbReference type="Proteomes" id="UP000316735">
    <property type="component" value="Segment"/>
</dbReference>
<proteinExistence type="predicted"/>
<keyword evidence="2" id="KW-1185">Reference proteome</keyword>
<organism evidence="1 2">
    <name type="scientific">Streptomyces phage Dubu</name>
    <dbReference type="NCBI Taxonomy" id="2591226"/>
    <lineage>
        <taxon>Viruses</taxon>
        <taxon>Duplodnaviria</taxon>
        <taxon>Heunggongvirae</taxon>
        <taxon>Uroviricota</taxon>
        <taxon>Caudoviricetes</taxon>
        <taxon>Dubuvirus</taxon>
        <taxon>Dubuvirus dubu</taxon>
    </lineage>
</organism>
<dbReference type="EMBL" id="MK937595">
    <property type="protein sequence ID" value="QDH92136.1"/>
    <property type="molecule type" value="Genomic_DNA"/>
</dbReference>
<evidence type="ECO:0000313" key="1">
    <source>
        <dbReference type="EMBL" id="QDH92136.1"/>
    </source>
</evidence>
<dbReference type="KEGG" id="vg:77931337"/>
<reference evidence="1 2" key="1">
    <citation type="submission" date="2019-05" db="EMBL/GenBank/DDBJ databases">
        <authorList>
            <person name="Derk J.T."/>
            <person name="Gurtovaia V."/>
            <person name="Hoskins I.B.W."/>
            <person name="Meyer D.A."/>
            <person name="Wheatley K.M."/>
            <person name="Pape-Zambito D.A."/>
            <person name="Garlena R.A."/>
            <person name="Russell D.A."/>
            <person name="Pope W.H."/>
            <person name="Jacobs-Sera D."/>
            <person name="Hatfull G.F."/>
        </authorList>
    </citation>
    <scope>NUCLEOTIDE SEQUENCE [LARGE SCALE GENOMIC DNA]</scope>
</reference>
<gene>
    <name evidence="1" type="primary">31</name>
    <name evidence="1" type="ORF">SEA_DUBU_31</name>
</gene>
<protein>
    <submittedName>
        <fullName evidence="1">Uncharacterized protein</fullName>
    </submittedName>
</protein>